<name>A0ABS3Q6C3_9GAMM</name>
<dbReference type="RefSeq" id="WP_208149358.1">
    <property type="nucleotide sequence ID" value="NZ_JAGETV010000010.1"/>
</dbReference>
<dbReference type="Gene3D" id="3.40.50.300">
    <property type="entry name" value="P-loop containing nucleotide triphosphate hydrolases"/>
    <property type="match status" value="1"/>
</dbReference>
<evidence type="ECO:0000256" key="10">
    <source>
        <dbReference type="HAMAP-Rule" id="MF_00321"/>
    </source>
</evidence>
<evidence type="ECO:0000256" key="2">
    <source>
        <dbReference type="ARBA" id="ARBA00009638"/>
    </source>
</evidence>
<dbReference type="InterPro" id="IPR019987">
    <property type="entry name" value="GTP-bd_ribosome_bio_YsxC"/>
</dbReference>
<evidence type="ECO:0000259" key="11">
    <source>
        <dbReference type="PROSITE" id="PS51706"/>
    </source>
</evidence>
<dbReference type="PANTHER" id="PTHR11649:SF13">
    <property type="entry name" value="ENGB-TYPE G DOMAIN-CONTAINING PROTEIN"/>
    <property type="match status" value="1"/>
</dbReference>
<evidence type="ECO:0000256" key="1">
    <source>
        <dbReference type="ARBA" id="ARBA00001946"/>
    </source>
</evidence>
<keyword evidence="3 10" id="KW-0132">Cell division</keyword>
<evidence type="ECO:0000256" key="9">
    <source>
        <dbReference type="ARBA" id="ARBA00023306"/>
    </source>
</evidence>
<dbReference type="InterPro" id="IPR006073">
    <property type="entry name" value="GTP-bd"/>
</dbReference>
<keyword evidence="13" id="KW-1185">Reference proteome</keyword>
<comment type="function">
    <text evidence="10">Necessary for normal cell division and for the maintenance of normal septation.</text>
</comment>
<dbReference type="PROSITE" id="PS51706">
    <property type="entry name" value="G_ENGB"/>
    <property type="match status" value="1"/>
</dbReference>
<keyword evidence="4" id="KW-0479">Metal-binding</keyword>
<accession>A0ABS3Q6C3</accession>
<keyword evidence="9 10" id="KW-0131">Cell cycle</keyword>
<comment type="caution">
    <text evidence="12">The sequence shown here is derived from an EMBL/GenBank/DDBJ whole genome shotgun (WGS) entry which is preliminary data.</text>
</comment>
<dbReference type="Proteomes" id="UP000664835">
    <property type="component" value="Unassembled WGS sequence"/>
</dbReference>
<proteinExistence type="inferred from homology"/>
<organism evidence="12 13">
    <name type="scientific">Thiomicrorhabdus marina</name>
    <dbReference type="NCBI Taxonomy" id="2818442"/>
    <lineage>
        <taxon>Bacteria</taxon>
        <taxon>Pseudomonadati</taxon>
        <taxon>Pseudomonadota</taxon>
        <taxon>Gammaproteobacteria</taxon>
        <taxon>Thiotrichales</taxon>
        <taxon>Piscirickettsiaceae</taxon>
        <taxon>Thiomicrorhabdus</taxon>
    </lineage>
</organism>
<protein>
    <recommendedName>
        <fullName evidence="10">Probable GTP-binding protein EngB</fullName>
    </recommendedName>
</protein>
<keyword evidence="8 10" id="KW-0717">Septation</keyword>
<feature type="domain" description="EngB-type G" evidence="11">
    <location>
        <begin position="25"/>
        <end position="199"/>
    </location>
</feature>
<keyword evidence="5 10" id="KW-0547">Nucleotide-binding</keyword>
<evidence type="ECO:0000256" key="4">
    <source>
        <dbReference type="ARBA" id="ARBA00022723"/>
    </source>
</evidence>
<evidence type="ECO:0000256" key="5">
    <source>
        <dbReference type="ARBA" id="ARBA00022741"/>
    </source>
</evidence>
<evidence type="ECO:0000313" key="13">
    <source>
        <dbReference type="Proteomes" id="UP000664835"/>
    </source>
</evidence>
<comment type="cofactor">
    <cofactor evidence="1">
        <name>Mg(2+)</name>
        <dbReference type="ChEBI" id="CHEBI:18420"/>
    </cofactor>
</comment>
<dbReference type="CDD" id="cd01876">
    <property type="entry name" value="YihA_EngB"/>
    <property type="match status" value="1"/>
</dbReference>
<dbReference type="Pfam" id="PF01926">
    <property type="entry name" value="MMR_HSR1"/>
    <property type="match status" value="1"/>
</dbReference>
<dbReference type="EMBL" id="JAGETV010000010">
    <property type="protein sequence ID" value="MBO1927385.1"/>
    <property type="molecule type" value="Genomic_DNA"/>
</dbReference>
<evidence type="ECO:0000256" key="7">
    <source>
        <dbReference type="ARBA" id="ARBA00023134"/>
    </source>
</evidence>
<evidence type="ECO:0000256" key="8">
    <source>
        <dbReference type="ARBA" id="ARBA00023210"/>
    </source>
</evidence>
<dbReference type="InterPro" id="IPR027417">
    <property type="entry name" value="P-loop_NTPase"/>
</dbReference>
<keyword evidence="6" id="KW-0460">Magnesium</keyword>
<evidence type="ECO:0000256" key="6">
    <source>
        <dbReference type="ARBA" id="ARBA00022842"/>
    </source>
</evidence>
<reference evidence="12 13" key="1">
    <citation type="submission" date="2021-03" db="EMBL/GenBank/DDBJ databases">
        <title>Thiomicrorhabdus sp.nov.,novel sulfur-oxidizing bacteria isolated from coastal sediment.</title>
        <authorList>
            <person name="Liu X."/>
        </authorList>
    </citation>
    <scope>NUCLEOTIDE SEQUENCE [LARGE SCALE GENOMIC DNA]</scope>
    <source>
        <strain evidence="12 13">6S2-11</strain>
    </source>
</reference>
<evidence type="ECO:0000256" key="3">
    <source>
        <dbReference type="ARBA" id="ARBA00022618"/>
    </source>
</evidence>
<keyword evidence="7 10" id="KW-0342">GTP-binding</keyword>
<dbReference type="SUPFAM" id="SSF52540">
    <property type="entry name" value="P-loop containing nucleoside triphosphate hydrolases"/>
    <property type="match status" value="1"/>
</dbReference>
<dbReference type="HAMAP" id="MF_00321">
    <property type="entry name" value="GTPase_EngB"/>
    <property type="match status" value="1"/>
</dbReference>
<evidence type="ECO:0000313" key="12">
    <source>
        <dbReference type="EMBL" id="MBO1927385.1"/>
    </source>
</evidence>
<dbReference type="NCBIfam" id="TIGR03598">
    <property type="entry name" value="GTPase_YsxC"/>
    <property type="match status" value="1"/>
</dbReference>
<dbReference type="PANTHER" id="PTHR11649">
    <property type="entry name" value="MSS1/TRME-RELATED GTP-BINDING PROTEIN"/>
    <property type="match status" value="1"/>
</dbReference>
<dbReference type="InterPro" id="IPR030393">
    <property type="entry name" value="G_ENGB_dom"/>
</dbReference>
<sequence length="209" mass="23920">MQHPLYQQAKYLKSVPTLNLCPEELKYEVAFAGRSNAGKSSALNVITSQKSLARTSKTPGRTQLINFFTLDEERALVDLPGYGFAKVNVKIKRAWEAGLSEYIEKRPQLKGVVLLMDSRMPPTEIDMTMLEWTKSLELPVHVLLTKSDKLKKGPAKASLLKLRKMLKEEYPHATAQLFSSLKRDGLNEVWLKLDHWFEYERPVKEKMAD</sequence>
<gene>
    <name evidence="10" type="primary">engB</name>
    <name evidence="12" type="ORF">J3998_07310</name>
</gene>
<comment type="similarity">
    <text evidence="2 10">Belongs to the TRAFAC class TrmE-Era-EngA-EngB-Septin-like GTPase superfamily. EngB GTPase family.</text>
</comment>